<gene>
    <name evidence="2" type="ORF">DFO67_102111</name>
</gene>
<keyword evidence="1" id="KW-1133">Transmembrane helix</keyword>
<organism evidence="2 3">
    <name type="scientific">Modicisalibacter xianhensis</name>
    <dbReference type="NCBI Taxonomy" id="442341"/>
    <lineage>
        <taxon>Bacteria</taxon>
        <taxon>Pseudomonadati</taxon>
        <taxon>Pseudomonadota</taxon>
        <taxon>Gammaproteobacteria</taxon>
        <taxon>Oceanospirillales</taxon>
        <taxon>Halomonadaceae</taxon>
        <taxon>Modicisalibacter</taxon>
    </lineage>
</organism>
<feature type="transmembrane region" description="Helical" evidence="1">
    <location>
        <begin position="65"/>
        <end position="82"/>
    </location>
</feature>
<feature type="transmembrane region" description="Helical" evidence="1">
    <location>
        <begin position="155"/>
        <end position="172"/>
    </location>
</feature>
<dbReference type="RefSeq" id="WP_134015627.1">
    <property type="nucleotide sequence ID" value="NZ_SOEC01000002.1"/>
</dbReference>
<feature type="transmembrane region" description="Helical" evidence="1">
    <location>
        <begin position="339"/>
        <end position="358"/>
    </location>
</feature>
<dbReference type="Proteomes" id="UP000294489">
    <property type="component" value="Unassembled WGS sequence"/>
</dbReference>
<name>A0A4R8G9H4_9GAMM</name>
<keyword evidence="1" id="KW-0812">Transmembrane</keyword>
<keyword evidence="1" id="KW-0472">Membrane</keyword>
<evidence type="ECO:0000313" key="3">
    <source>
        <dbReference type="Proteomes" id="UP000294489"/>
    </source>
</evidence>
<dbReference type="EMBL" id="SOEC01000002">
    <property type="protein sequence ID" value="TDX32162.1"/>
    <property type="molecule type" value="Genomic_DNA"/>
</dbReference>
<accession>A0A4R8G9H4</accession>
<feature type="transmembrane region" description="Helical" evidence="1">
    <location>
        <begin position="300"/>
        <end position="333"/>
    </location>
</feature>
<evidence type="ECO:0000313" key="2">
    <source>
        <dbReference type="EMBL" id="TDX32162.1"/>
    </source>
</evidence>
<evidence type="ECO:0008006" key="4">
    <source>
        <dbReference type="Google" id="ProtNLM"/>
    </source>
</evidence>
<protein>
    <recommendedName>
        <fullName evidence="4">O-antigen ligase</fullName>
    </recommendedName>
</protein>
<feature type="transmembrane region" description="Helical" evidence="1">
    <location>
        <begin position="7"/>
        <end position="27"/>
    </location>
</feature>
<feature type="transmembrane region" description="Helical" evidence="1">
    <location>
        <begin position="113"/>
        <end position="135"/>
    </location>
</feature>
<feature type="transmembrane region" description="Helical" evidence="1">
    <location>
        <begin position="33"/>
        <end position="53"/>
    </location>
</feature>
<feature type="transmembrane region" description="Helical" evidence="1">
    <location>
        <begin position="219"/>
        <end position="238"/>
    </location>
</feature>
<evidence type="ECO:0000256" key="1">
    <source>
        <dbReference type="SAM" id="Phobius"/>
    </source>
</evidence>
<sequence length="376" mass="42002">MRLSYSASRNIILALSFVGLIIFYVGMRASSLPASYLSLLIVPIGFVFFVTLIEGKQIKKNEASFLAFFLILLLATGAFVYTPSGVSLSTGGIAASLVIVSAYLMARALISHNLAYHFSAAAFWVVAVPVLWIIVKEQTPLALRQFFVSSSENAVSAWLIFTSAAMAVVKYNDKREYSFIPLLISFIVAYFLYTRASIVVAFLSIALMAYARFGLARSILFTLIIGGIVGSVGMGIYLDALEQTKFGTRGFDSPRWVIWLSYLRDLTGVSLIIGNEVSHIPEIHAFSDNPHSSLIRFHSFFGIIPLFIGICFIFILLKRARIFFFFMFFIILLRASTDTLLFGLFYDIFLMITLVIAFQRSNARLRKDGIHDISYD</sequence>
<reference evidence="2 3" key="1">
    <citation type="submission" date="2019-03" db="EMBL/GenBank/DDBJ databases">
        <title>Freshwater and sediment microbial communities from various areas in North America, analyzing microbe dynamics in response to fracking.</title>
        <authorList>
            <person name="Lamendella R."/>
        </authorList>
    </citation>
    <scope>NUCLEOTIDE SEQUENCE [LARGE SCALE GENOMIC DNA]</scope>
    <source>
        <strain evidence="2 3">6_TX</strain>
    </source>
</reference>
<feature type="transmembrane region" description="Helical" evidence="1">
    <location>
        <begin position="179"/>
        <end position="207"/>
    </location>
</feature>
<comment type="caution">
    <text evidence="2">The sequence shown here is derived from an EMBL/GenBank/DDBJ whole genome shotgun (WGS) entry which is preliminary data.</text>
</comment>
<dbReference type="AlphaFoldDB" id="A0A4R8G9H4"/>
<proteinExistence type="predicted"/>